<dbReference type="GO" id="GO:0015344">
    <property type="term" value="F:siderophore uptake transmembrane transporter activity"/>
    <property type="evidence" value="ECO:0007669"/>
    <property type="project" value="TreeGrafter"/>
</dbReference>
<dbReference type="AlphaFoldDB" id="A0A4U8UHR5"/>
<dbReference type="Pfam" id="PF00593">
    <property type="entry name" value="TonB_dep_Rec_b-barrel"/>
    <property type="match status" value="1"/>
</dbReference>
<keyword evidence="3 10" id="KW-1134">Transmembrane beta strand</keyword>
<dbReference type="GO" id="GO:0044718">
    <property type="term" value="P:siderophore transmembrane transport"/>
    <property type="evidence" value="ECO:0007669"/>
    <property type="project" value="TreeGrafter"/>
</dbReference>
<dbReference type="PANTHER" id="PTHR30069:SF29">
    <property type="entry name" value="HEMOGLOBIN AND HEMOGLOBIN-HAPTOGLOBIN-BINDING PROTEIN 1-RELATED"/>
    <property type="match status" value="1"/>
</dbReference>
<evidence type="ECO:0000313" key="14">
    <source>
        <dbReference type="EMBL" id="TLE14967.1"/>
    </source>
</evidence>
<dbReference type="PANTHER" id="PTHR30069">
    <property type="entry name" value="TONB-DEPENDENT OUTER MEMBRANE RECEPTOR"/>
    <property type="match status" value="1"/>
</dbReference>
<dbReference type="InterPro" id="IPR036942">
    <property type="entry name" value="Beta-barrel_TonB_sf"/>
</dbReference>
<dbReference type="PROSITE" id="PS52016">
    <property type="entry name" value="TONB_DEPENDENT_REC_3"/>
    <property type="match status" value="1"/>
</dbReference>
<keyword evidence="7 10" id="KW-0472">Membrane</keyword>
<keyword evidence="9 10" id="KW-0998">Cell outer membrane</keyword>
<evidence type="ECO:0000259" key="13">
    <source>
        <dbReference type="Pfam" id="PF07715"/>
    </source>
</evidence>
<keyword evidence="5" id="KW-0732">Signal</keyword>
<evidence type="ECO:0000256" key="4">
    <source>
        <dbReference type="ARBA" id="ARBA00022692"/>
    </source>
</evidence>
<accession>A0A4U8UHR5</accession>
<dbReference type="Proteomes" id="UP000029920">
    <property type="component" value="Unassembled WGS sequence"/>
</dbReference>
<dbReference type="Gene3D" id="2.40.170.20">
    <property type="entry name" value="TonB-dependent receptor, beta-barrel domain"/>
    <property type="match status" value="1"/>
</dbReference>
<evidence type="ECO:0000256" key="1">
    <source>
        <dbReference type="ARBA" id="ARBA00004571"/>
    </source>
</evidence>
<reference evidence="14 15" key="1">
    <citation type="journal article" date="2014" name="Genome Announc.">
        <title>Draft genome sequences of eight enterohepatic helicobacter species isolated from both laboratory and wild rodents.</title>
        <authorList>
            <person name="Sheh A."/>
            <person name="Shen Z."/>
            <person name="Fox J.G."/>
        </authorList>
    </citation>
    <scope>NUCLEOTIDE SEQUENCE [LARGE SCALE GENOMIC DNA]</scope>
    <source>
        <strain evidence="14 15">MIT-03-7007</strain>
    </source>
</reference>
<keyword evidence="4 10" id="KW-0812">Transmembrane</keyword>
<comment type="subcellular location">
    <subcellularLocation>
        <location evidence="1 10">Cell outer membrane</location>
        <topology evidence="1 10">Multi-pass membrane protein</topology>
    </subcellularLocation>
</comment>
<dbReference type="CDD" id="cd01347">
    <property type="entry name" value="ligand_gated_channel"/>
    <property type="match status" value="1"/>
</dbReference>
<dbReference type="InterPro" id="IPR012910">
    <property type="entry name" value="Plug_dom"/>
</dbReference>
<keyword evidence="6 11" id="KW-0798">TonB box</keyword>
<protein>
    <submittedName>
        <fullName evidence="14">TonB-dependent receptor</fullName>
    </submittedName>
</protein>
<evidence type="ECO:0000256" key="5">
    <source>
        <dbReference type="ARBA" id="ARBA00022729"/>
    </source>
</evidence>
<evidence type="ECO:0000259" key="12">
    <source>
        <dbReference type="Pfam" id="PF00593"/>
    </source>
</evidence>
<dbReference type="Gene3D" id="2.170.130.10">
    <property type="entry name" value="TonB-dependent receptor, plug domain"/>
    <property type="match status" value="1"/>
</dbReference>
<evidence type="ECO:0000256" key="9">
    <source>
        <dbReference type="ARBA" id="ARBA00023237"/>
    </source>
</evidence>
<organism evidence="14 15">
    <name type="scientific">Helicobacter apodemus</name>
    <dbReference type="NCBI Taxonomy" id="135569"/>
    <lineage>
        <taxon>Bacteria</taxon>
        <taxon>Pseudomonadati</taxon>
        <taxon>Campylobacterota</taxon>
        <taxon>Epsilonproteobacteria</taxon>
        <taxon>Campylobacterales</taxon>
        <taxon>Helicobacteraceae</taxon>
        <taxon>Helicobacter</taxon>
    </lineage>
</organism>
<keyword evidence="15" id="KW-1185">Reference proteome</keyword>
<dbReference type="SUPFAM" id="SSF56935">
    <property type="entry name" value="Porins"/>
    <property type="match status" value="1"/>
</dbReference>
<feature type="domain" description="TonB-dependent receptor plug" evidence="13">
    <location>
        <begin position="61"/>
        <end position="162"/>
    </location>
</feature>
<comment type="similarity">
    <text evidence="10 11">Belongs to the TonB-dependent receptor family.</text>
</comment>
<dbReference type="GO" id="GO:0009279">
    <property type="term" value="C:cell outer membrane"/>
    <property type="evidence" value="ECO:0007669"/>
    <property type="project" value="UniProtKB-SubCell"/>
</dbReference>
<dbReference type="InterPro" id="IPR037066">
    <property type="entry name" value="Plug_dom_sf"/>
</dbReference>
<evidence type="ECO:0000256" key="10">
    <source>
        <dbReference type="PROSITE-ProRule" id="PRU01360"/>
    </source>
</evidence>
<evidence type="ECO:0000313" key="15">
    <source>
        <dbReference type="Proteomes" id="UP000029920"/>
    </source>
</evidence>
<dbReference type="EMBL" id="JRPC02000019">
    <property type="protein sequence ID" value="TLE14967.1"/>
    <property type="molecule type" value="Genomic_DNA"/>
</dbReference>
<evidence type="ECO:0000256" key="11">
    <source>
        <dbReference type="RuleBase" id="RU003357"/>
    </source>
</evidence>
<dbReference type="Pfam" id="PF07715">
    <property type="entry name" value="Plug"/>
    <property type="match status" value="1"/>
</dbReference>
<dbReference type="InterPro" id="IPR000531">
    <property type="entry name" value="Beta-barrel_TonB"/>
</dbReference>
<evidence type="ECO:0000256" key="7">
    <source>
        <dbReference type="ARBA" id="ARBA00023136"/>
    </source>
</evidence>
<evidence type="ECO:0000256" key="3">
    <source>
        <dbReference type="ARBA" id="ARBA00022452"/>
    </source>
</evidence>
<name>A0A4U8UHR5_9HELI</name>
<evidence type="ECO:0000256" key="6">
    <source>
        <dbReference type="ARBA" id="ARBA00023077"/>
    </source>
</evidence>
<evidence type="ECO:0000256" key="2">
    <source>
        <dbReference type="ARBA" id="ARBA00022448"/>
    </source>
</evidence>
<proteinExistence type="inferred from homology"/>
<feature type="domain" description="TonB-dependent receptor-like beta-barrel" evidence="12">
    <location>
        <begin position="242"/>
        <end position="666"/>
    </location>
</feature>
<dbReference type="InterPro" id="IPR039426">
    <property type="entry name" value="TonB-dep_rcpt-like"/>
</dbReference>
<gene>
    <name evidence="14" type="ORF">LS72_007520</name>
</gene>
<keyword evidence="2 10" id="KW-0813">Transport</keyword>
<evidence type="ECO:0000256" key="8">
    <source>
        <dbReference type="ARBA" id="ARBA00023170"/>
    </source>
</evidence>
<comment type="caution">
    <text evidence="14">The sequence shown here is derived from an EMBL/GenBank/DDBJ whole genome shotgun (WGS) entry which is preliminary data.</text>
</comment>
<sequence>MQKQESIIKELKMKKYIVSLLAMSALVANDKVVLDKASISGESFQETAWELLEYQSQMPTKNVSLIGEKQLLESSSGSGGIQSILEGIAGITYARTSGLGGNISIRGQNTRNGRSIIAIDGVRVNGRTELEFDMIDPLAIQSIEIIRGAASSMYGSNAMNGVINFKTRRWMGDVSAPFKMDAKIRGVEVASVNNALGGRAEVLGGGDGWDVLVGLTGRKASDFRTPAGVAKESKYHSYGTDFNIGYTKNAIRYYLSGKYYSVSNHEANGLFSRPGTSYGFTMSEDPLREIYLKMGVKAYELAGFADKMDWYAYWRRWDTDIYNQLPNGQYRHRKVYNNNYVGGRLNLDKTLKSHSLSYGIDVWSSISPTQLRDEVIRPNPRVILNSRDTYQVSIAPYIKDDYYLNEAWILSGSLRYDYYKMKIGKKKSTTERMDTTLETTRFLDSHSTMTTGALTGNLGATYFINDKFSLNANISQDFKSQGTTGMFPNYGASIQTLANLDLKPETGQTYEIGAKFADKNHYSSLNFYRTNYTDMIALQSLNATTQQYQNIGKAYVQGIELESVHRFLEKWNLQLVGAYTYGQDKTANKPLAYIAPFSGSLSLGYDFLWGSLSWIQRLYLGKKRINNTQERESKTYTMSDIKAVMNLGYFKKDFKDMEMIVGVENLFNTKGRNPATQENINYSRALTNPLLEPGINAFMKFAYKY</sequence>
<keyword evidence="8 14" id="KW-0675">Receptor</keyword>